<feature type="region of interest" description="Disordered" evidence="1">
    <location>
        <begin position="1"/>
        <end position="21"/>
    </location>
</feature>
<feature type="compositionally biased region" description="Polar residues" evidence="1">
    <location>
        <begin position="11"/>
        <end position="21"/>
    </location>
</feature>
<gene>
    <name evidence="3" type="ORF">VNO77_46265</name>
    <name evidence="2" type="ORF">VNO77_50715</name>
</gene>
<evidence type="ECO:0000313" key="4">
    <source>
        <dbReference type="Proteomes" id="UP001367508"/>
    </source>
</evidence>
<reference evidence="2 4" key="1">
    <citation type="submission" date="2024-01" db="EMBL/GenBank/DDBJ databases">
        <title>The genomes of 5 underutilized Papilionoideae crops provide insights into root nodulation and disease resistanc.</title>
        <authorList>
            <person name="Jiang F."/>
        </authorList>
    </citation>
    <scope>NUCLEOTIDE SEQUENCE [LARGE SCALE GENOMIC DNA]</scope>
    <source>
        <strain evidence="2">LVBAO_FW01</strain>
        <tissue evidence="2">Leaves</tissue>
    </source>
</reference>
<keyword evidence="4" id="KW-1185">Reference proteome</keyword>
<organism evidence="2 4">
    <name type="scientific">Canavalia gladiata</name>
    <name type="common">Sword bean</name>
    <name type="synonym">Dolichos gladiatus</name>
    <dbReference type="NCBI Taxonomy" id="3824"/>
    <lineage>
        <taxon>Eukaryota</taxon>
        <taxon>Viridiplantae</taxon>
        <taxon>Streptophyta</taxon>
        <taxon>Embryophyta</taxon>
        <taxon>Tracheophyta</taxon>
        <taxon>Spermatophyta</taxon>
        <taxon>Magnoliopsida</taxon>
        <taxon>eudicotyledons</taxon>
        <taxon>Gunneridae</taxon>
        <taxon>Pentapetalae</taxon>
        <taxon>rosids</taxon>
        <taxon>fabids</taxon>
        <taxon>Fabales</taxon>
        <taxon>Fabaceae</taxon>
        <taxon>Papilionoideae</taxon>
        <taxon>50 kb inversion clade</taxon>
        <taxon>NPAAA clade</taxon>
        <taxon>indigoferoid/millettioid clade</taxon>
        <taxon>Phaseoleae</taxon>
        <taxon>Canavalia</taxon>
    </lineage>
</organism>
<evidence type="ECO:0000256" key="1">
    <source>
        <dbReference type="SAM" id="MobiDB-lite"/>
    </source>
</evidence>
<comment type="caution">
    <text evidence="2">The sequence shown here is derived from an EMBL/GenBank/DDBJ whole genome shotgun (WGS) entry which is preliminary data.</text>
</comment>
<dbReference type="EMBL" id="JAYMYQ010000084">
    <property type="protein sequence ID" value="KAK7296125.1"/>
    <property type="molecule type" value="Genomic_DNA"/>
</dbReference>
<dbReference type="Proteomes" id="UP001367508">
    <property type="component" value="Unassembled WGS sequence"/>
</dbReference>
<dbReference type="AlphaFoldDB" id="A0AAN9JBV0"/>
<evidence type="ECO:0000313" key="3">
    <source>
        <dbReference type="EMBL" id="KAK7298943.1"/>
    </source>
</evidence>
<dbReference type="EMBL" id="JAYMYQ010000023">
    <property type="protein sequence ID" value="KAK7298943.1"/>
    <property type="molecule type" value="Genomic_DNA"/>
</dbReference>
<sequence length="165" mass="18328">MPSADGRQSEKQNCSSQKRSSKNFFTERRELLSSFPALLSLVKLPQLNSPQLVRFTHRQPYYSLLIRLPAFSDARPRGSQSIDLVVMDSLAPAPDLLLSLLPLPLWSTPLKLGVPLIDSAVPLGGLPPLKFRVPYKGRIQESLSLRGRSKHLVLFAGHGFQCTVL</sequence>
<evidence type="ECO:0000313" key="2">
    <source>
        <dbReference type="EMBL" id="KAK7296125.1"/>
    </source>
</evidence>
<accession>A0AAN9JBV0</accession>
<protein>
    <submittedName>
        <fullName evidence="2">Uncharacterized protein</fullName>
    </submittedName>
</protein>
<proteinExistence type="predicted"/>
<name>A0AAN9JBV0_CANGL</name>